<dbReference type="STRING" id="1348612.A0A397H7N5"/>
<dbReference type="SMART" id="SM00671">
    <property type="entry name" value="SEL1"/>
    <property type="match status" value="6"/>
</dbReference>
<gene>
    <name evidence="1" type="ORF">Glove_365g220</name>
</gene>
<reference evidence="1 2" key="1">
    <citation type="submission" date="2018-08" db="EMBL/GenBank/DDBJ databases">
        <title>Genome and evolution of the arbuscular mycorrhizal fungus Diversispora epigaea (formerly Glomus versiforme) and its bacterial endosymbionts.</title>
        <authorList>
            <person name="Sun X."/>
            <person name="Fei Z."/>
            <person name="Harrison M."/>
        </authorList>
    </citation>
    <scope>NUCLEOTIDE SEQUENCE [LARGE SCALE GENOMIC DNA]</scope>
    <source>
        <strain evidence="1 2">IT104</strain>
    </source>
</reference>
<proteinExistence type="predicted"/>
<name>A0A397H7N5_9GLOM</name>
<organism evidence="1 2">
    <name type="scientific">Diversispora epigaea</name>
    <dbReference type="NCBI Taxonomy" id="1348612"/>
    <lineage>
        <taxon>Eukaryota</taxon>
        <taxon>Fungi</taxon>
        <taxon>Fungi incertae sedis</taxon>
        <taxon>Mucoromycota</taxon>
        <taxon>Glomeromycotina</taxon>
        <taxon>Glomeromycetes</taxon>
        <taxon>Diversisporales</taxon>
        <taxon>Diversisporaceae</taxon>
        <taxon>Diversispora</taxon>
    </lineage>
</organism>
<dbReference type="SUPFAM" id="SSF81901">
    <property type="entry name" value="HCP-like"/>
    <property type="match status" value="1"/>
</dbReference>
<dbReference type="InterPro" id="IPR006597">
    <property type="entry name" value="Sel1-like"/>
</dbReference>
<protein>
    <submittedName>
        <fullName evidence="1">Uncharacterized protein</fullName>
    </submittedName>
</protein>
<dbReference type="AlphaFoldDB" id="A0A397H7N5"/>
<evidence type="ECO:0000313" key="2">
    <source>
        <dbReference type="Proteomes" id="UP000266861"/>
    </source>
</evidence>
<comment type="caution">
    <text evidence="1">The sequence shown here is derived from an EMBL/GenBank/DDBJ whole genome shotgun (WGS) entry which is preliminary data.</text>
</comment>
<sequence length="265" mass="29771">MPNNQIAFEFFSIAFNEIIDASSSNSPSLLKLYNINKEIGTISLADMHLKGLGVDKDMKKAYQIYSKLANEGSFIIALTEVADFYRYGLCVEKNKEKVFELYLKSAEKGIFTAQNRVGWCCIDGIGTPKDVTQGYSWYMKAALAGNIYSIFNAGFCYTNGIGVDIDYQKAIKWLSKAAEKGDVAAQYSLGKFYEANTDHVQSFEWYKKAAEGNDIYGLYEVGKFFYEGCGTERDIVNAIYWLNKAKENGNINSNKLLGKIINKIK</sequence>
<dbReference type="PANTHER" id="PTHR43628:SF1">
    <property type="entry name" value="CHITIN SYNTHASE REGULATORY FACTOR 2-RELATED"/>
    <property type="match status" value="1"/>
</dbReference>
<dbReference type="InterPro" id="IPR052945">
    <property type="entry name" value="Mitotic_Regulator"/>
</dbReference>
<dbReference type="Gene3D" id="1.25.40.10">
    <property type="entry name" value="Tetratricopeptide repeat domain"/>
    <property type="match status" value="2"/>
</dbReference>
<dbReference type="Proteomes" id="UP000266861">
    <property type="component" value="Unassembled WGS sequence"/>
</dbReference>
<dbReference type="EMBL" id="PQFF01000331">
    <property type="protein sequence ID" value="RHZ59072.1"/>
    <property type="molecule type" value="Genomic_DNA"/>
</dbReference>
<dbReference type="OrthoDB" id="2360994at2759"/>
<dbReference type="InterPro" id="IPR011990">
    <property type="entry name" value="TPR-like_helical_dom_sf"/>
</dbReference>
<keyword evidence="2" id="KW-1185">Reference proteome</keyword>
<accession>A0A397H7N5</accession>
<dbReference type="PANTHER" id="PTHR43628">
    <property type="entry name" value="ACTIVATOR OF C KINASE PROTEIN 1-RELATED"/>
    <property type="match status" value="1"/>
</dbReference>
<dbReference type="Pfam" id="PF08238">
    <property type="entry name" value="Sel1"/>
    <property type="match status" value="6"/>
</dbReference>
<evidence type="ECO:0000313" key="1">
    <source>
        <dbReference type="EMBL" id="RHZ59072.1"/>
    </source>
</evidence>